<keyword evidence="4" id="KW-1185">Reference proteome</keyword>
<evidence type="ECO:0000256" key="1">
    <source>
        <dbReference type="SAM" id="SignalP"/>
    </source>
</evidence>
<protein>
    <submittedName>
        <fullName evidence="3">Xylose isomerase domain protein TIM barrel</fullName>
    </submittedName>
</protein>
<dbReference type="InterPro" id="IPR006311">
    <property type="entry name" value="TAT_signal"/>
</dbReference>
<dbReference type="EMBL" id="CP001848">
    <property type="protein sequence ID" value="ADB17829.1"/>
    <property type="molecule type" value="Genomic_DNA"/>
</dbReference>
<dbReference type="PANTHER" id="PTHR12110">
    <property type="entry name" value="HYDROXYPYRUVATE ISOMERASE"/>
    <property type="match status" value="1"/>
</dbReference>
<feature type="domain" description="Xylose isomerase-like TIM barrel" evidence="2">
    <location>
        <begin position="61"/>
        <end position="274"/>
    </location>
</feature>
<dbReference type="AlphaFoldDB" id="D2QWM6"/>
<keyword evidence="1" id="KW-0732">Signal</keyword>
<proteinExistence type="predicted"/>
<accession>D2QWM6</accession>
<organism evidence="3 4">
    <name type="scientific">Pirellula staleyi (strain ATCC 27377 / DSM 6068 / ICPB 4128)</name>
    <name type="common">Pirella staleyi</name>
    <dbReference type="NCBI Taxonomy" id="530564"/>
    <lineage>
        <taxon>Bacteria</taxon>
        <taxon>Pseudomonadati</taxon>
        <taxon>Planctomycetota</taxon>
        <taxon>Planctomycetia</taxon>
        <taxon>Pirellulales</taxon>
        <taxon>Pirellulaceae</taxon>
        <taxon>Pirellula</taxon>
    </lineage>
</organism>
<dbReference type="STRING" id="530564.Psta_3165"/>
<evidence type="ECO:0000313" key="3">
    <source>
        <dbReference type="EMBL" id="ADB17829.1"/>
    </source>
</evidence>
<evidence type="ECO:0000313" key="4">
    <source>
        <dbReference type="Proteomes" id="UP000001887"/>
    </source>
</evidence>
<dbReference type="KEGG" id="psl:Psta_3165"/>
<dbReference type="PROSITE" id="PS51318">
    <property type="entry name" value="TAT"/>
    <property type="match status" value="1"/>
</dbReference>
<dbReference type="SUPFAM" id="SSF51658">
    <property type="entry name" value="Xylose isomerase-like"/>
    <property type="match status" value="1"/>
</dbReference>
<dbReference type="HOGENOM" id="CLU_952240_0_0_0"/>
<dbReference type="GO" id="GO:0016853">
    <property type="term" value="F:isomerase activity"/>
    <property type="evidence" value="ECO:0007669"/>
    <property type="project" value="UniProtKB-KW"/>
</dbReference>
<gene>
    <name evidence="3" type="ordered locus">Psta_3165</name>
</gene>
<feature type="signal peptide" evidence="1">
    <location>
        <begin position="1"/>
        <end position="33"/>
    </location>
</feature>
<name>D2QWM6_PIRSD</name>
<dbReference type="OrthoDB" id="245429at2"/>
<dbReference type="Gene3D" id="3.20.20.150">
    <property type="entry name" value="Divalent-metal-dependent TIM barrel enzymes"/>
    <property type="match status" value="1"/>
</dbReference>
<feature type="chain" id="PRO_5003036042" evidence="1">
    <location>
        <begin position="34"/>
        <end position="297"/>
    </location>
</feature>
<reference evidence="3 4" key="1">
    <citation type="journal article" date="2009" name="Stand. Genomic Sci.">
        <title>Complete genome sequence of Pirellula staleyi type strain (ATCC 27377).</title>
        <authorList>
            <person name="Clum A."/>
            <person name="Tindall B.J."/>
            <person name="Sikorski J."/>
            <person name="Ivanova N."/>
            <person name="Mavrommatis K."/>
            <person name="Lucas S."/>
            <person name="Glavina del Rio T."/>
            <person name="Nolan M."/>
            <person name="Chen F."/>
            <person name="Tice H."/>
            <person name="Pitluck S."/>
            <person name="Cheng J.F."/>
            <person name="Chertkov O."/>
            <person name="Brettin T."/>
            <person name="Han C."/>
            <person name="Detter J.C."/>
            <person name="Kuske C."/>
            <person name="Bruce D."/>
            <person name="Goodwin L."/>
            <person name="Ovchinikova G."/>
            <person name="Pati A."/>
            <person name="Mikhailova N."/>
            <person name="Chen A."/>
            <person name="Palaniappan K."/>
            <person name="Land M."/>
            <person name="Hauser L."/>
            <person name="Chang Y.J."/>
            <person name="Jeffries C.D."/>
            <person name="Chain P."/>
            <person name="Rohde M."/>
            <person name="Goker M."/>
            <person name="Bristow J."/>
            <person name="Eisen J.A."/>
            <person name="Markowitz V."/>
            <person name="Hugenholtz P."/>
            <person name="Kyrpides N.C."/>
            <person name="Klenk H.P."/>
            <person name="Lapidus A."/>
        </authorList>
    </citation>
    <scope>NUCLEOTIDE SEQUENCE [LARGE SCALE GENOMIC DNA]</scope>
    <source>
        <strain evidence="4">ATCC 27377 / DSM 6068 / ICPB 4128</strain>
    </source>
</reference>
<evidence type="ECO:0000259" key="2">
    <source>
        <dbReference type="Pfam" id="PF01261"/>
    </source>
</evidence>
<dbReference type="InterPro" id="IPR050312">
    <property type="entry name" value="IolE/XylAMocC-like"/>
</dbReference>
<dbReference type="Proteomes" id="UP000001887">
    <property type="component" value="Chromosome"/>
</dbReference>
<keyword evidence="3" id="KW-0413">Isomerase</keyword>
<dbReference type="Pfam" id="PF01261">
    <property type="entry name" value="AP_endonuc_2"/>
    <property type="match status" value="1"/>
</dbReference>
<dbReference type="PANTHER" id="PTHR12110:SF53">
    <property type="entry name" value="BLR5974 PROTEIN"/>
    <property type="match status" value="1"/>
</dbReference>
<dbReference type="InterPro" id="IPR013022">
    <property type="entry name" value="Xyl_isomerase-like_TIM-brl"/>
</dbReference>
<sequence length="297" mass="32678" precursor="true">MTRTNRRDALKSLAGVSLAALAAPTFLTSLAQAQEAEPSAIAFGLVTYMWGADWDLPTLLKNCKATGVQGVELRTTHKHMVEPSLNDEQRQAVASQFAEAGITLVGIGSDERFDNPDPEKVKAAIEKTKDFIRLSHDIGGSGVKVKPDRFYDNVPREKTIEQIGKALNELGEYAAGFGQQVRLEVHGQCSELPTIKAIMEIATDENVYVCWNSNATDLKGEGLKANFDLVRSRFGSTVHVRELDTADYPFAELVKLLVTSKYEGWVLLEAASKQEDRISALTKQRKLFDDYLAAASK</sequence>
<dbReference type="InterPro" id="IPR036237">
    <property type="entry name" value="Xyl_isomerase-like_sf"/>
</dbReference>
<dbReference type="eggNOG" id="COG1082">
    <property type="taxonomic scope" value="Bacteria"/>
</dbReference>